<sequence>MLSIKKPKKLLKFSPSLPFLKKKKVQSQQPITKTKKRFVPIKRQLITICILFAIVPLLIINTLSSSIAKSTLRETSQHLTEQMLHQASLNITSFTSQVEKNLTQFIVVDLLQSNLLAQYFSTDTLTMVKAVSNIQKQMIYLQSLDNTISNVAIICSDNKMLGKIPSLTTEDLALARELQVGNRCTWKKGLGTNEKALFLIRDIQYAGSTTGNTCTFVAEINQSIITSILDSIELLDNANLTLLDTEKNLIYNSNPETTAFPDDLWSTISTTAELTSIEQDNLLTTFTTLDNSWKLVSEVPVVSLTQRLNLASRLIWFLVLVLGLLAILVGSQVANSFSKPIINLMQLMKKAEEGDLTVHMLPKGNNEVTQLCNSFNYMITNIRTLLEQTQVVIAQTLENSQLLTNSTRHSVDTFSQLATSVEDIAKGTAVQAEDAHLGSLAMSNLALSIQRLLEKSHQIYEKNQGAKVLIQKATQSMSALNTSTTSSTQIASSIGTSIMELSQLNKGIESMMQLVDGISEQTNLLALNASIEAARAGDAGRGFAVVAQQVRNLSEQSKESTVKVRQTLNEIGQKNTSTTKLIDRSNTIFSDQVVAVEEVSSSFTSIIDTLKVMETELNEINNQLEDMEQLKEATLLKIANIASITQESAASTEEVSALSEEQKHVIEQLLALSHNLTTSMTSLNESIQTFKLK</sequence>
<evidence type="ECO:0000313" key="1">
    <source>
        <dbReference type="EMBL" id="PHV72061.1"/>
    </source>
</evidence>
<reference evidence="1" key="1">
    <citation type="submission" date="2017-10" db="EMBL/GenBank/DDBJ databases">
        <title>Genome sequence of cellulolytic Lachnospiraceae bacterium XHS1971 isolated from hotspring sediment.</title>
        <authorList>
            <person name="Vasudevan G."/>
            <person name="Joshi A.J."/>
            <person name="Hivarkar S."/>
            <person name="Lanjekar V.B."/>
            <person name="Dhakephalkar P.K."/>
            <person name="Dagar S."/>
        </authorList>
    </citation>
    <scope>NUCLEOTIDE SEQUENCE</scope>
    <source>
        <strain evidence="1">XHS1971</strain>
    </source>
</reference>
<proteinExistence type="predicted"/>
<gene>
    <name evidence="1" type="ORF">CS063_00860</name>
</gene>
<organism evidence="1 2">
    <name type="scientific">Sporanaerobium hydrogeniformans</name>
    <dbReference type="NCBI Taxonomy" id="3072179"/>
    <lineage>
        <taxon>Bacteria</taxon>
        <taxon>Bacillati</taxon>
        <taxon>Bacillota</taxon>
        <taxon>Clostridia</taxon>
        <taxon>Lachnospirales</taxon>
        <taxon>Lachnospiraceae</taxon>
        <taxon>Sporanaerobium</taxon>
    </lineage>
</organism>
<dbReference type="EMBL" id="PEDL01000001">
    <property type="protein sequence ID" value="PHV72061.1"/>
    <property type="molecule type" value="Genomic_DNA"/>
</dbReference>
<evidence type="ECO:0000313" key="2">
    <source>
        <dbReference type="Proteomes" id="UP000224460"/>
    </source>
</evidence>
<name>A0AC61DFT9_9FIRM</name>
<keyword evidence="2" id="KW-1185">Reference proteome</keyword>
<accession>A0AC61DFT9</accession>
<comment type="caution">
    <text evidence="1">The sequence shown here is derived from an EMBL/GenBank/DDBJ whole genome shotgun (WGS) entry which is preliminary data.</text>
</comment>
<protein>
    <submittedName>
        <fullName evidence="1">Uncharacterized protein</fullName>
    </submittedName>
</protein>
<dbReference type="Proteomes" id="UP000224460">
    <property type="component" value="Unassembled WGS sequence"/>
</dbReference>